<keyword evidence="5 7" id="KW-0371">Homeobox</keyword>
<dbReference type="AlphaFoldDB" id="A0A4V6EUI0"/>
<keyword evidence="11" id="KW-1185">Reference proteome</keyword>
<dbReference type="GO" id="GO:0003677">
    <property type="term" value="F:DNA binding"/>
    <property type="evidence" value="ECO:0007669"/>
    <property type="project" value="UniProtKB-UniRule"/>
</dbReference>
<feature type="compositionally biased region" description="Low complexity" evidence="8">
    <location>
        <begin position="341"/>
        <end position="350"/>
    </location>
</feature>
<dbReference type="InterPro" id="IPR001356">
    <property type="entry name" value="HD"/>
</dbReference>
<dbReference type="Proteomes" id="UP000306050">
    <property type="component" value="Chromosome SGRAM_1"/>
</dbReference>
<evidence type="ECO:0000313" key="10">
    <source>
        <dbReference type="EMBL" id="TKY90799.1"/>
    </source>
</evidence>
<dbReference type="GeneID" id="40723692"/>
<comment type="similarity">
    <text evidence="3">Belongs to the TALE/M-ATYP homeobox family.</text>
</comment>
<dbReference type="RefSeq" id="XP_029742784.1">
    <property type="nucleotide sequence ID" value="XM_029881398.1"/>
</dbReference>
<dbReference type="CDD" id="cd00086">
    <property type="entry name" value="homeodomain"/>
    <property type="match status" value="1"/>
</dbReference>
<dbReference type="InterPro" id="IPR009057">
    <property type="entry name" value="Homeodomain-like_sf"/>
</dbReference>
<comment type="caution">
    <text evidence="10">The sequence shown here is derived from an EMBL/GenBank/DDBJ whole genome shotgun (WGS) entry which is preliminary data.</text>
</comment>
<sequence>MSMTPTNSFTFAGLLRSLRDIENDFLSVDGDEYADLVGRLEALQARVVDVQSEHLGQKAIDEAHHASQRISLIAHTRLSLVKTFEELNSKMLREAKKTIEDHMKPKQYVEVQQDLSETLPSYHMRKHFLVTLDSPYPTQADKEALVQITNDSSAGAGRPPLETHQLTLWFINARRRSGWSNILRKFARGDRSRMMALVKSKMVSSRLSAPLQSDELSLIRSLDDNLSDNLGRPLTAADKKEFEEDWDSMISWIRYGVKEKVGEWVYDLVAASKKPSKPGQARAVTTPSNRTPARKTAAQALWKSRKAKPRASTTPSVDSTISSSGLESTPELSMCSTADTSLSSSSSNLSITHYEPFPRRDGLLQSPTLHAKRIRRVKALPKRVAQQKPHSNDEKAIDTCLPVPKDFNLPCTHEQVEDSQDASHISTQAQLYLPYDAFRQAPMPLSGMRRDSVSFNSLSAAFG</sequence>
<dbReference type="Gene3D" id="1.10.10.60">
    <property type="entry name" value="Homeodomain-like"/>
    <property type="match status" value="1"/>
</dbReference>
<feature type="region of interest" description="Disordered" evidence="8">
    <location>
        <begin position="275"/>
        <end position="366"/>
    </location>
</feature>
<dbReference type="GO" id="GO:0006355">
    <property type="term" value="P:regulation of DNA-templated transcription"/>
    <property type="evidence" value="ECO:0007669"/>
    <property type="project" value="InterPro"/>
</dbReference>
<comment type="subcellular location">
    <subcellularLocation>
        <location evidence="2 7">Nucleus</location>
    </subcellularLocation>
</comment>
<dbReference type="SUPFAM" id="SSF46689">
    <property type="entry name" value="Homeodomain-like"/>
    <property type="match status" value="1"/>
</dbReference>
<evidence type="ECO:0000256" key="3">
    <source>
        <dbReference type="ARBA" id="ARBA00005800"/>
    </source>
</evidence>
<dbReference type="InterPro" id="IPR008888">
    <property type="entry name" value="Ustilago_mating"/>
</dbReference>
<dbReference type="GO" id="GO:0005634">
    <property type="term" value="C:nucleus"/>
    <property type="evidence" value="ECO:0007669"/>
    <property type="project" value="UniProtKB-SubCell"/>
</dbReference>
<dbReference type="KEGG" id="sgra:EX895_000797"/>
<reference evidence="10 11" key="1">
    <citation type="submission" date="2019-05" db="EMBL/GenBank/DDBJ databases">
        <title>Sporisorium graminicola CBS 10092 draft sequencing and annotation.</title>
        <authorList>
            <person name="Solano-Gonzalez S."/>
            <person name="Caddick M.X."/>
            <person name="Darby A."/>
        </authorList>
    </citation>
    <scope>NUCLEOTIDE SEQUENCE [LARGE SCALE GENOMIC DNA]</scope>
    <source>
        <strain evidence="10 11">CBS 10092</strain>
    </source>
</reference>
<dbReference type="PROSITE" id="PS50071">
    <property type="entry name" value="HOMEOBOX_2"/>
    <property type="match status" value="1"/>
</dbReference>
<evidence type="ECO:0000313" key="11">
    <source>
        <dbReference type="Proteomes" id="UP000306050"/>
    </source>
</evidence>
<dbReference type="OrthoDB" id="250329at2759"/>
<organism evidence="10 11">
    <name type="scientific">Sporisorium graminicola</name>
    <dbReference type="NCBI Taxonomy" id="280036"/>
    <lineage>
        <taxon>Eukaryota</taxon>
        <taxon>Fungi</taxon>
        <taxon>Dikarya</taxon>
        <taxon>Basidiomycota</taxon>
        <taxon>Ustilaginomycotina</taxon>
        <taxon>Ustilaginomycetes</taxon>
        <taxon>Ustilaginales</taxon>
        <taxon>Ustilaginaceae</taxon>
        <taxon>Sporisorium</taxon>
    </lineage>
</organism>
<dbReference type="Pfam" id="PF05722">
    <property type="entry name" value="Ustilago_mating"/>
    <property type="match status" value="1"/>
</dbReference>
<evidence type="ECO:0000259" key="9">
    <source>
        <dbReference type="PROSITE" id="PS50071"/>
    </source>
</evidence>
<evidence type="ECO:0000256" key="2">
    <source>
        <dbReference type="ARBA" id="ARBA00004123"/>
    </source>
</evidence>
<protein>
    <recommendedName>
        <fullName evidence="9">Homeobox domain-containing protein</fullName>
    </recommendedName>
</protein>
<name>A0A4V6EUI0_9BASI</name>
<dbReference type="InterPro" id="IPR008422">
    <property type="entry name" value="KN_HD"/>
</dbReference>
<feature type="compositionally biased region" description="Polar residues" evidence="8">
    <location>
        <begin position="311"/>
        <end position="340"/>
    </location>
</feature>
<accession>A0A4V6EUI0</accession>
<dbReference type="EMBL" id="SRRM01000002">
    <property type="protein sequence ID" value="TKY90799.1"/>
    <property type="molecule type" value="Genomic_DNA"/>
</dbReference>
<evidence type="ECO:0000256" key="8">
    <source>
        <dbReference type="SAM" id="MobiDB-lite"/>
    </source>
</evidence>
<dbReference type="Pfam" id="PF05920">
    <property type="entry name" value="Homeobox_KN"/>
    <property type="match status" value="1"/>
</dbReference>
<evidence type="ECO:0000256" key="7">
    <source>
        <dbReference type="PROSITE-ProRule" id="PRU00108"/>
    </source>
</evidence>
<keyword evidence="6 7" id="KW-0539">Nucleus</keyword>
<feature type="DNA-binding region" description="Homeobox" evidence="7">
    <location>
        <begin position="126"/>
        <end position="181"/>
    </location>
</feature>
<evidence type="ECO:0000256" key="5">
    <source>
        <dbReference type="ARBA" id="ARBA00023155"/>
    </source>
</evidence>
<evidence type="ECO:0000256" key="4">
    <source>
        <dbReference type="ARBA" id="ARBA00023125"/>
    </source>
</evidence>
<comment type="function">
    <text evidence="1">The B locus has at least 25 alleles, and any combination of two different B alleles yields a multimeric regulatory protein, that activates genes responsible for the pathogenicity and for the sexual development of the fungus within the corn plant.</text>
</comment>
<evidence type="ECO:0000256" key="6">
    <source>
        <dbReference type="ARBA" id="ARBA00023242"/>
    </source>
</evidence>
<keyword evidence="4 7" id="KW-0238">DNA-binding</keyword>
<evidence type="ECO:0000256" key="1">
    <source>
        <dbReference type="ARBA" id="ARBA00003916"/>
    </source>
</evidence>
<gene>
    <name evidence="10" type="ORF">EX895_000797</name>
</gene>
<feature type="domain" description="Homeobox" evidence="9">
    <location>
        <begin position="124"/>
        <end position="180"/>
    </location>
</feature>
<proteinExistence type="inferred from homology"/>